<evidence type="ECO:0000313" key="1">
    <source>
        <dbReference type="EMBL" id="MFC1416182.1"/>
    </source>
</evidence>
<dbReference type="Pfam" id="PF06224">
    <property type="entry name" value="AlkZ-like"/>
    <property type="match status" value="1"/>
</dbReference>
<evidence type="ECO:0000313" key="2">
    <source>
        <dbReference type="Proteomes" id="UP001592531"/>
    </source>
</evidence>
<dbReference type="Proteomes" id="UP001592531">
    <property type="component" value="Unassembled WGS sequence"/>
</dbReference>
<dbReference type="PANTHER" id="PTHR38479">
    <property type="entry name" value="LMO0824 PROTEIN"/>
    <property type="match status" value="1"/>
</dbReference>
<dbReference type="RefSeq" id="WP_380533214.1">
    <property type="nucleotide sequence ID" value="NZ_JBHFAB010000003.1"/>
</dbReference>
<sequence>MATAAAPVLTRRDLNRALLARQLLLERADLTALDAIEHLVGMQSQAPAPPYLGLWTRLNGFELEHLSALMRDRGAVRIVLMRSTIHLVSARDCLLIRPVLAESLARSLKSTFGRQLDGLDLDAVVAAGRGHLDAQPLTLGGLGKLLAEQWPDRDPFAMANAVRNLAALVQPPPRGVWGESGQAVHATAEAWLGQPLSAETEADALVLRYLAAFGPAGVKDAQMWSGMTRLAASFNRLRPGLAVFRDENGVELFDLPDAPRPDRETPGPVRFLPEFDNILLSHADRSRILTDEQRRLVFTRNGLIKSVILVDGFVRGLWSIEQSKDAAVLAVEPFAPLTRAERKALTEEGTRLLAFAAAKAGNREVRIA</sequence>
<name>A0ABV6VRL1_9ACTN</name>
<keyword evidence="2" id="KW-1185">Reference proteome</keyword>
<gene>
    <name evidence="1" type="ORF">ACEZDE_05950</name>
</gene>
<comment type="caution">
    <text evidence="1">The sequence shown here is derived from an EMBL/GenBank/DDBJ whole genome shotgun (WGS) entry which is preliminary data.</text>
</comment>
<organism evidence="1 2">
    <name type="scientific">Streptacidiphilus cavernicola</name>
    <dbReference type="NCBI Taxonomy" id="3342716"/>
    <lineage>
        <taxon>Bacteria</taxon>
        <taxon>Bacillati</taxon>
        <taxon>Actinomycetota</taxon>
        <taxon>Actinomycetes</taxon>
        <taxon>Kitasatosporales</taxon>
        <taxon>Streptomycetaceae</taxon>
        <taxon>Streptacidiphilus</taxon>
    </lineage>
</organism>
<reference evidence="1 2" key="1">
    <citation type="submission" date="2024-09" db="EMBL/GenBank/DDBJ databases">
        <authorList>
            <person name="Lee S.D."/>
        </authorList>
    </citation>
    <scope>NUCLEOTIDE SEQUENCE [LARGE SCALE GENOMIC DNA]</scope>
    <source>
        <strain evidence="1 2">N8-3</strain>
    </source>
</reference>
<dbReference type="EMBL" id="JBHFAB010000003">
    <property type="protein sequence ID" value="MFC1416182.1"/>
    <property type="molecule type" value="Genomic_DNA"/>
</dbReference>
<dbReference type="InterPro" id="IPR009351">
    <property type="entry name" value="AlkZ-like"/>
</dbReference>
<dbReference type="PANTHER" id="PTHR38479:SF2">
    <property type="entry name" value="WINGED HELIX DNA-BINDING DOMAIN-CONTAINING PROTEIN"/>
    <property type="match status" value="1"/>
</dbReference>
<proteinExistence type="predicted"/>
<keyword evidence="1" id="KW-0238">DNA-binding</keyword>
<protein>
    <submittedName>
        <fullName evidence="1">Winged helix DNA-binding domain-containing protein</fullName>
    </submittedName>
</protein>
<dbReference type="GO" id="GO:0003677">
    <property type="term" value="F:DNA binding"/>
    <property type="evidence" value="ECO:0007669"/>
    <property type="project" value="UniProtKB-KW"/>
</dbReference>
<accession>A0ABV6VRL1</accession>